<evidence type="ECO:0000313" key="19">
    <source>
        <dbReference type="Proteomes" id="UP000746747"/>
    </source>
</evidence>
<organism evidence="18 19">
    <name type="scientific">Cercopithifilaria johnstoni</name>
    <dbReference type="NCBI Taxonomy" id="2874296"/>
    <lineage>
        <taxon>Eukaryota</taxon>
        <taxon>Metazoa</taxon>
        <taxon>Ecdysozoa</taxon>
        <taxon>Nematoda</taxon>
        <taxon>Chromadorea</taxon>
        <taxon>Rhabditida</taxon>
        <taxon>Spirurina</taxon>
        <taxon>Spiruromorpha</taxon>
        <taxon>Filarioidea</taxon>
        <taxon>Onchocercidae</taxon>
        <taxon>Cercopithifilaria</taxon>
    </lineage>
</organism>
<feature type="coiled-coil region" evidence="15">
    <location>
        <begin position="621"/>
        <end position="701"/>
    </location>
</feature>
<evidence type="ECO:0000256" key="1">
    <source>
        <dbReference type="ARBA" id="ARBA00004245"/>
    </source>
</evidence>
<keyword evidence="9 14" id="KW-0067">ATP-binding</keyword>
<evidence type="ECO:0000256" key="7">
    <source>
        <dbReference type="ARBA" id="ARBA00022737"/>
    </source>
</evidence>
<keyword evidence="19" id="KW-1185">Reference proteome</keyword>
<dbReference type="InterPro" id="IPR027417">
    <property type="entry name" value="P-loop_NTPase"/>
</dbReference>
<feature type="coiled-coil region" evidence="15">
    <location>
        <begin position="901"/>
        <end position="935"/>
    </location>
</feature>
<dbReference type="SMART" id="SM00129">
    <property type="entry name" value="KISc"/>
    <property type="match status" value="1"/>
</dbReference>
<dbReference type="Proteomes" id="UP000746747">
    <property type="component" value="Unassembled WGS sequence"/>
</dbReference>
<comment type="subcellular location">
    <subcellularLocation>
        <location evidence="2">Cell projection</location>
    </subcellularLocation>
    <subcellularLocation>
        <location evidence="1">Cytoplasm</location>
        <location evidence="1">Cytoskeleton</location>
    </subcellularLocation>
</comment>
<evidence type="ECO:0000256" key="10">
    <source>
        <dbReference type="ARBA" id="ARBA00023054"/>
    </source>
</evidence>
<evidence type="ECO:0000256" key="3">
    <source>
        <dbReference type="ARBA" id="ARBA00022490"/>
    </source>
</evidence>
<dbReference type="Pfam" id="PF23204">
    <property type="entry name" value="KIF21A_2nd"/>
    <property type="match status" value="1"/>
</dbReference>
<proteinExistence type="inferred from homology"/>
<keyword evidence="3" id="KW-0963">Cytoplasm</keyword>
<keyword evidence="8 14" id="KW-0547">Nucleotide-binding</keyword>
<dbReference type="Pfam" id="PF00225">
    <property type="entry name" value="Kinesin"/>
    <property type="match status" value="1"/>
</dbReference>
<dbReference type="OrthoDB" id="3176171at2759"/>
<dbReference type="AlphaFoldDB" id="A0A8J2MLV7"/>
<feature type="region of interest" description="Disordered" evidence="16">
    <location>
        <begin position="838"/>
        <end position="860"/>
    </location>
</feature>
<evidence type="ECO:0000313" key="18">
    <source>
        <dbReference type="EMBL" id="CAG9533120.1"/>
    </source>
</evidence>
<keyword evidence="5" id="KW-0853">WD repeat</keyword>
<dbReference type="PANTHER" id="PTHR47969:SF28">
    <property type="entry name" value="KINESIN-LIKE PROTEIN KIF21B"/>
    <property type="match status" value="1"/>
</dbReference>
<evidence type="ECO:0000256" key="13">
    <source>
        <dbReference type="ARBA" id="ARBA00023273"/>
    </source>
</evidence>
<keyword evidence="13" id="KW-0966">Cell projection</keyword>
<evidence type="ECO:0000256" key="9">
    <source>
        <dbReference type="ARBA" id="ARBA00022840"/>
    </source>
</evidence>
<feature type="binding site" evidence="14">
    <location>
        <begin position="85"/>
        <end position="92"/>
    </location>
    <ligand>
        <name>ATP</name>
        <dbReference type="ChEBI" id="CHEBI:30616"/>
    </ligand>
</feature>
<dbReference type="PROSITE" id="PS50067">
    <property type="entry name" value="KINESIN_MOTOR_2"/>
    <property type="match status" value="1"/>
</dbReference>
<feature type="coiled-coil region" evidence="15">
    <location>
        <begin position="387"/>
        <end position="459"/>
    </location>
</feature>
<evidence type="ECO:0000256" key="16">
    <source>
        <dbReference type="SAM" id="MobiDB-lite"/>
    </source>
</evidence>
<keyword evidence="10 15" id="KW-0175">Coiled coil</keyword>
<keyword evidence="12" id="KW-0206">Cytoskeleton</keyword>
<dbReference type="InterPro" id="IPR056533">
    <property type="entry name" value="KIF21A/B_hel_1"/>
</dbReference>
<dbReference type="PRINTS" id="PR00380">
    <property type="entry name" value="KINESINHEAVY"/>
</dbReference>
<dbReference type="EMBL" id="CAKAEH010001194">
    <property type="protein sequence ID" value="CAG9533120.1"/>
    <property type="molecule type" value="Genomic_DNA"/>
</dbReference>
<dbReference type="Gene3D" id="3.40.850.10">
    <property type="entry name" value="Kinesin motor domain"/>
    <property type="match status" value="1"/>
</dbReference>
<comment type="caution">
    <text evidence="18">The sequence shown here is derived from an EMBL/GenBank/DDBJ whole genome shotgun (WGS) entry which is preliminary data.</text>
</comment>
<dbReference type="GO" id="GO:0007052">
    <property type="term" value="P:mitotic spindle organization"/>
    <property type="evidence" value="ECO:0007669"/>
    <property type="project" value="TreeGrafter"/>
</dbReference>
<dbReference type="GO" id="GO:0042995">
    <property type="term" value="C:cell projection"/>
    <property type="evidence" value="ECO:0007669"/>
    <property type="project" value="UniProtKB-SubCell"/>
</dbReference>
<gene>
    <name evidence="18" type="ORF">CJOHNSTONI_LOCUS3375</name>
</gene>
<evidence type="ECO:0000256" key="2">
    <source>
        <dbReference type="ARBA" id="ARBA00004316"/>
    </source>
</evidence>
<dbReference type="GO" id="GO:0005874">
    <property type="term" value="C:microtubule"/>
    <property type="evidence" value="ECO:0007669"/>
    <property type="project" value="UniProtKB-KW"/>
</dbReference>
<dbReference type="Pfam" id="PF23203">
    <property type="entry name" value="KIF21A"/>
    <property type="match status" value="1"/>
</dbReference>
<keyword evidence="4" id="KW-0597">Phosphoprotein</keyword>
<evidence type="ECO:0000256" key="15">
    <source>
        <dbReference type="SAM" id="Coils"/>
    </source>
</evidence>
<keyword evidence="6" id="KW-0493">Microtubule</keyword>
<feature type="compositionally biased region" description="Basic and acidic residues" evidence="16">
    <location>
        <begin position="843"/>
        <end position="853"/>
    </location>
</feature>
<name>A0A8J2MLV7_9BILA</name>
<evidence type="ECO:0000256" key="11">
    <source>
        <dbReference type="ARBA" id="ARBA00023175"/>
    </source>
</evidence>
<dbReference type="GO" id="GO:0003777">
    <property type="term" value="F:microtubule motor activity"/>
    <property type="evidence" value="ECO:0007669"/>
    <property type="project" value="InterPro"/>
</dbReference>
<keyword evidence="7" id="KW-0677">Repeat</keyword>
<dbReference type="InterPro" id="IPR036961">
    <property type="entry name" value="Kinesin_motor_dom_sf"/>
</dbReference>
<dbReference type="GO" id="GO:0007018">
    <property type="term" value="P:microtubule-based movement"/>
    <property type="evidence" value="ECO:0007669"/>
    <property type="project" value="InterPro"/>
</dbReference>
<dbReference type="GO" id="GO:0008017">
    <property type="term" value="F:microtubule binding"/>
    <property type="evidence" value="ECO:0007669"/>
    <property type="project" value="InterPro"/>
</dbReference>
<dbReference type="GO" id="GO:0005875">
    <property type="term" value="C:microtubule associated complex"/>
    <property type="evidence" value="ECO:0007669"/>
    <property type="project" value="TreeGrafter"/>
</dbReference>
<dbReference type="CDD" id="cd01372">
    <property type="entry name" value="KISc_KIF4"/>
    <property type="match status" value="1"/>
</dbReference>
<evidence type="ECO:0000256" key="6">
    <source>
        <dbReference type="ARBA" id="ARBA00022701"/>
    </source>
</evidence>
<dbReference type="InterPro" id="IPR019821">
    <property type="entry name" value="Kinesin_motor_CS"/>
</dbReference>
<reference evidence="18" key="1">
    <citation type="submission" date="2021-09" db="EMBL/GenBank/DDBJ databases">
        <authorList>
            <consortium name="Pathogen Informatics"/>
        </authorList>
    </citation>
    <scope>NUCLEOTIDE SEQUENCE</scope>
</reference>
<feature type="domain" description="Kinesin motor" evidence="17">
    <location>
        <begin position="6"/>
        <end position="372"/>
    </location>
</feature>
<dbReference type="GO" id="GO:0051231">
    <property type="term" value="P:spindle elongation"/>
    <property type="evidence" value="ECO:0007669"/>
    <property type="project" value="TreeGrafter"/>
</dbReference>
<evidence type="ECO:0000256" key="5">
    <source>
        <dbReference type="ARBA" id="ARBA00022574"/>
    </source>
</evidence>
<keyword evidence="11 14" id="KW-0505">Motor protein</keyword>
<comment type="similarity">
    <text evidence="14">Belongs to the TRAFAC class myosin-kinesin ATPase superfamily. Kinesin family.</text>
</comment>
<evidence type="ECO:0000256" key="14">
    <source>
        <dbReference type="PROSITE-ProRule" id="PRU00283"/>
    </source>
</evidence>
<protein>
    <recommendedName>
        <fullName evidence="17">Kinesin motor domain-containing protein</fullName>
    </recommendedName>
</protein>
<dbReference type="FunFam" id="3.40.850.10:FF:000011">
    <property type="entry name" value="Kinesin family member 21A"/>
    <property type="match status" value="1"/>
</dbReference>
<sequence>MSDPSCVRVAVRVRPQSEREKVENSHICTNVLQKEAQVTIGGERSFTFDYAFDIGTRQQKVYDNCVKNLIEGTFEGFNATVLAYGQTGSGKTYTMGTAFDMMDVMNEIDVGIVPRAIRHLFSGMDNRKQQALEQGLVEPCFDIVAQFVELYNEDIIDLLSHERSPTGLRIHEDSKGEIFLNGVTRVTVTSPSQTLEVLKNGALNRKTASTNMNEQSSRSHAIFTVIIKQQRTVVVKPCFDSQAIAEQGDEASASEEPPATELELLSAKFHFVDLAGSERLKRTGATGDRIKEGININFGLLALGNVICALTTPTTSDKVVHIPYRDSKLTRLLQDSLGGNSRTLMIACISPSDCDYVETLNTLKYANRAKDIKNKIVANQDKSSKLIGRLRSRIAELEAELLDFKQGRITVSDGVESFNDQYRENVLLQADVSQLRIRIKALQETVEMLRARNVQLLVEKDEVCTRMRFSETQNQQVFIESTTNETREQEDDAFGSTVRVYLDELESLRCALMESHATNEQLHQQMNRWKAMIANNIPRMSVDYLANCAAMINDSSGNNAESVATSTPTFSLIREAKADIKRMKQSMTESSPEEEKTNQDEAKINADDVMKSSIAMDDFDVNDAEELKDEDNEDIEIENEAETECLKLRDDLADLQAEISIKERLVIELELSERRLAEKKLAELSLRISEMEVERDRVLAEMASKHSQKVVDAEQVRKIRGDYEKKLTTMRDEFRKLQSVEREHRRMQAKQVAEQQQLLRLRNELNELKKTKVQLMQRIKEEARRAKATELTNMKKLAGLEKESRKKDNLIQKLQNKDRQREDFLKRSADEVNRLRQQVRQRSAYDRKTERSGTQRTLRSAPLRHGRDTAPLTKLEVNKAKAKWMAIEKNIRRRISQRQAISKMEDELEKIVAEKRVLAEEIQRLEQQFIKAKDLAERDLIGEHIDGCYAKMRYVQEQFTELRNTIAGIDNENTKMKVCTQNSEYLDIQISVQKSSISKTKNQWKELNVRNFENLS</sequence>
<dbReference type="InterPro" id="IPR027640">
    <property type="entry name" value="Kinesin-like_fam"/>
</dbReference>
<evidence type="ECO:0000256" key="12">
    <source>
        <dbReference type="ARBA" id="ARBA00023212"/>
    </source>
</evidence>
<dbReference type="GO" id="GO:0005524">
    <property type="term" value="F:ATP binding"/>
    <property type="evidence" value="ECO:0007669"/>
    <property type="project" value="UniProtKB-UniRule"/>
</dbReference>
<dbReference type="SUPFAM" id="SSF52540">
    <property type="entry name" value="P-loop containing nucleoside triphosphate hydrolases"/>
    <property type="match status" value="1"/>
</dbReference>
<dbReference type="InterPro" id="IPR001752">
    <property type="entry name" value="Kinesin_motor_dom"/>
</dbReference>
<dbReference type="PROSITE" id="PS00411">
    <property type="entry name" value="KINESIN_MOTOR_1"/>
    <property type="match status" value="1"/>
</dbReference>
<dbReference type="Pfam" id="PF25764">
    <property type="entry name" value="KIF21A_4th"/>
    <property type="match status" value="1"/>
</dbReference>
<evidence type="ECO:0000256" key="8">
    <source>
        <dbReference type="ARBA" id="ARBA00022741"/>
    </source>
</evidence>
<evidence type="ECO:0000259" key="17">
    <source>
        <dbReference type="PROSITE" id="PS50067"/>
    </source>
</evidence>
<feature type="coiled-coil region" evidence="15">
    <location>
        <begin position="730"/>
        <end position="827"/>
    </location>
</feature>
<dbReference type="InterPro" id="IPR056532">
    <property type="entry name" value="KIF21A/B_hel_2"/>
</dbReference>
<accession>A0A8J2MLV7</accession>
<evidence type="ECO:0000256" key="4">
    <source>
        <dbReference type="ARBA" id="ARBA00022553"/>
    </source>
</evidence>
<dbReference type="PANTHER" id="PTHR47969">
    <property type="entry name" value="CHROMOSOME-ASSOCIATED KINESIN KIF4A-RELATED"/>
    <property type="match status" value="1"/>
</dbReference>